<dbReference type="InterPro" id="IPR016130">
    <property type="entry name" value="Tyr_Pase_AS"/>
</dbReference>
<dbReference type="Pfam" id="PF00782">
    <property type="entry name" value="DSPc"/>
    <property type="match status" value="1"/>
</dbReference>
<keyword evidence="3" id="KW-0808">Transferase</keyword>
<dbReference type="AlphaFoldDB" id="A0A1L8DGA9"/>
<evidence type="ECO:0000313" key="3">
    <source>
        <dbReference type="EMBL" id="JAV05498.1"/>
    </source>
</evidence>
<feature type="compositionally biased region" description="Low complexity" evidence="1">
    <location>
        <begin position="246"/>
        <end position="258"/>
    </location>
</feature>
<dbReference type="InterPro" id="IPR000387">
    <property type="entry name" value="Tyr_Pase_dom"/>
</dbReference>
<dbReference type="EMBL" id="GFDF01008586">
    <property type="protein sequence ID" value="JAV05498.1"/>
    <property type="molecule type" value="Transcribed_RNA"/>
</dbReference>
<dbReference type="InterPro" id="IPR000340">
    <property type="entry name" value="Dual-sp_phosphatase_cat-dom"/>
</dbReference>
<evidence type="ECO:0000256" key="1">
    <source>
        <dbReference type="SAM" id="MobiDB-lite"/>
    </source>
</evidence>
<feature type="compositionally biased region" description="Basic and acidic residues" evidence="1">
    <location>
        <begin position="268"/>
        <end position="282"/>
    </location>
</feature>
<dbReference type="Gene3D" id="3.90.190.10">
    <property type="entry name" value="Protein tyrosine phosphatase superfamily"/>
    <property type="match status" value="1"/>
</dbReference>
<feature type="region of interest" description="Disordered" evidence="1">
    <location>
        <begin position="177"/>
        <end position="216"/>
    </location>
</feature>
<proteinExistence type="predicted"/>
<dbReference type="SUPFAM" id="SSF52799">
    <property type="entry name" value="(Phosphotyrosine protein) phosphatases II"/>
    <property type="match status" value="1"/>
</dbReference>
<dbReference type="PROSITE" id="PS00383">
    <property type="entry name" value="TYR_PHOSPHATASE_1"/>
    <property type="match status" value="1"/>
</dbReference>
<feature type="region of interest" description="Disordered" evidence="1">
    <location>
        <begin position="237"/>
        <end position="338"/>
    </location>
</feature>
<dbReference type="PANTHER" id="PTHR10367:SF9">
    <property type="entry name" value="DUAL-SPECIFICITY PHOSPHATASE 11 (RNA_RNP COMPLEX 1-INTERACTING)"/>
    <property type="match status" value="1"/>
</dbReference>
<dbReference type="InterPro" id="IPR029021">
    <property type="entry name" value="Prot-tyrosine_phosphatase-like"/>
</dbReference>
<dbReference type="GO" id="GO:0016779">
    <property type="term" value="F:nucleotidyltransferase activity"/>
    <property type="evidence" value="ECO:0007669"/>
    <property type="project" value="UniProtKB-KW"/>
</dbReference>
<feature type="compositionally biased region" description="Basic and acidic residues" evidence="1">
    <location>
        <begin position="178"/>
        <end position="204"/>
    </location>
</feature>
<feature type="compositionally biased region" description="Polar residues" evidence="1">
    <location>
        <begin position="302"/>
        <end position="326"/>
    </location>
</feature>
<name>A0A1L8DGA9_9DIPT</name>
<dbReference type="GO" id="GO:0004651">
    <property type="term" value="F:polynucleotide 5'-phosphatase activity"/>
    <property type="evidence" value="ECO:0007669"/>
    <property type="project" value="TreeGrafter"/>
</dbReference>
<feature type="domain" description="Tyrosine specific protein phosphatases" evidence="2">
    <location>
        <begin position="99"/>
        <end position="168"/>
    </location>
</feature>
<evidence type="ECO:0000259" key="2">
    <source>
        <dbReference type="PROSITE" id="PS50056"/>
    </source>
</evidence>
<dbReference type="InterPro" id="IPR051029">
    <property type="entry name" value="mRNA_Capping_Enz/RNA_Phosphat"/>
</dbReference>
<dbReference type="PANTHER" id="PTHR10367">
    <property type="entry name" value="MRNA-CAPPING ENZYME"/>
    <property type="match status" value="1"/>
</dbReference>
<keyword evidence="3" id="KW-0548">Nucleotidyltransferase</keyword>
<dbReference type="PROSITE" id="PS50056">
    <property type="entry name" value="TYR_PHOSPHATASE_2"/>
    <property type="match status" value="1"/>
</dbReference>
<protein>
    <submittedName>
        <fullName evidence="3">Putative mrna capping enzyme guanylyltransferase alpha subunit</fullName>
    </submittedName>
</protein>
<accession>A0A1L8DGA9</accession>
<organism evidence="3">
    <name type="scientific">Nyssomyia neivai</name>
    <dbReference type="NCBI Taxonomy" id="330878"/>
    <lineage>
        <taxon>Eukaryota</taxon>
        <taxon>Metazoa</taxon>
        <taxon>Ecdysozoa</taxon>
        <taxon>Arthropoda</taxon>
        <taxon>Hexapoda</taxon>
        <taxon>Insecta</taxon>
        <taxon>Pterygota</taxon>
        <taxon>Neoptera</taxon>
        <taxon>Endopterygota</taxon>
        <taxon>Diptera</taxon>
        <taxon>Nematocera</taxon>
        <taxon>Psychodoidea</taxon>
        <taxon>Psychodidae</taxon>
        <taxon>Nyssomyia</taxon>
    </lineage>
</organism>
<sequence>MPPNSIPDRWLNYSNVGCPIEGSPLVAFKTPLAERYNGKLEISQRFTPKDLMEIIPNLGLVIDLTATNRYYSPSDLPPNVTHIKLIMQGRVLPDEQTIKRFKKIITDFRKDSKNESLLIGVHCTHGVNRTGYMICRYLIDCMNVEPEVAIKKFSESRGYKIERDVYLKELQSPSSGVEKQKLKNVDWRTERQSNRSDRSTDKNSVDVGNTGGNQTYLQWRNEKYNLGRNLNVPNYNTGGSQLSWRNPQANNNSQQSSSRYGFNSQMRNRSDTQRNSRWESQDMKTGSSPRKTRWESREPNMVSPSSRTRYNPQNTSYNGSQRNTRWGPQERSWRREEK</sequence>
<reference evidence="3" key="1">
    <citation type="submission" date="2016-12" db="EMBL/GenBank/DDBJ databases">
        <title>An insight into the sialome and mialome of the sand fly, Nyssomyia neivai.</title>
        <authorList>
            <person name="Sebastian V."/>
            <person name="Goulart T.M."/>
            <person name="Oliveira W."/>
            <person name="Calvo E."/>
            <person name="Oliveira L.F."/>
            <person name="Pinto M.C."/>
            <person name="Rosselino A.M."/>
            <person name="Ribeiro J.M."/>
        </authorList>
    </citation>
    <scope>NUCLEOTIDE SEQUENCE</scope>
</reference>